<dbReference type="RefSeq" id="WP_337696999.1">
    <property type="nucleotide sequence ID" value="NZ_JBBEGN010000013.1"/>
</dbReference>
<proteinExistence type="predicted"/>
<evidence type="ECO:0000313" key="2">
    <source>
        <dbReference type="Proteomes" id="UP001385809"/>
    </source>
</evidence>
<accession>A0ABU8MSY4</accession>
<comment type="caution">
    <text evidence="1">The sequence shown here is derived from an EMBL/GenBank/DDBJ whole genome shotgun (WGS) entry which is preliminary data.</text>
</comment>
<evidence type="ECO:0008006" key="3">
    <source>
        <dbReference type="Google" id="ProtNLM"/>
    </source>
</evidence>
<evidence type="ECO:0000313" key="1">
    <source>
        <dbReference type="EMBL" id="MEJ2870429.1"/>
    </source>
</evidence>
<organism evidence="1 2">
    <name type="scientific">Actinomycetospora aurantiaca</name>
    <dbReference type="NCBI Taxonomy" id="3129233"/>
    <lineage>
        <taxon>Bacteria</taxon>
        <taxon>Bacillati</taxon>
        <taxon>Actinomycetota</taxon>
        <taxon>Actinomycetes</taxon>
        <taxon>Pseudonocardiales</taxon>
        <taxon>Pseudonocardiaceae</taxon>
        <taxon>Actinomycetospora</taxon>
    </lineage>
</organism>
<gene>
    <name evidence="1" type="ORF">WCD74_21845</name>
</gene>
<dbReference type="Proteomes" id="UP001385809">
    <property type="component" value="Unassembled WGS sequence"/>
</dbReference>
<dbReference type="EMBL" id="JBBEGN010000013">
    <property type="protein sequence ID" value="MEJ2870429.1"/>
    <property type="molecule type" value="Genomic_DNA"/>
</dbReference>
<protein>
    <recommendedName>
        <fullName evidence="3">IrrE N-terminal-like domain-containing protein</fullName>
    </recommendedName>
</protein>
<name>A0ABU8MSY4_9PSEU</name>
<reference evidence="1 2" key="1">
    <citation type="submission" date="2024-03" db="EMBL/GenBank/DDBJ databases">
        <title>Actinomycetospora sp. OC33-EN08, a novel actinomycete isolated from wild orchid (Aerides multiflora).</title>
        <authorList>
            <person name="Suriyachadkun C."/>
        </authorList>
    </citation>
    <scope>NUCLEOTIDE SEQUENCE [LARGE SCALE GENOMIC DNA]</scope>
    <source>
        <strain evidence="1 2">OC33-EN08</strain>
    </source>
</reference>
<sequence>MIRRLDRRGLRGFLDGLGLAPPLDTGHLVERLTESRGRPLRLIDHPIQMPGPFGCWIATPTTDYVVYQRETTPAHQAHIVLHELGHIIAGHDRSGVGDLGDLVPPAESSRLIRAHPEIDRDSADRALTRNAYTCRQEREAESIATILTSWSVPDPAAVDDGSTGVLGRLEASMRDTRWT</sequence>
<keyword evidence="2" id="KW-1185">Reference proteome</keyword>